<dbReference type="AlphaFoldDB" id="A0A2H1KBH6"/>
<protein>
    <submittedName>
        <fullName evidence="2">Uncharacterized protein</fullName>
    </submittedName>
</protein>
<feature type="region of interest" description="Disordered" evidence="1">
    <location>
        <begin position="78"/>
        <end position="111"/>
    </location>
</feature>
<organism evidence="2 3">
    <name type="scientific">Brevibacterium aurantiacum</name>
    <dbReference type="NCBI Taxonomy" id="273384"/>
    <lineage>
        <taxon>Bacteria</taxon>
        <taxon>Bacillati</taxon>
        <taxon>Actinomycetota</taxon>
        <taxon>Actinomycetes</taxon>
        <taxon>Micrococcales</taxon>
        <taxon>Brevibacteriaceae</taxon>
        <taxon>Brevibacterium</taxon>
    </lineage>
</organism>
<reference evidence="2 3" key="1">
    <citation type="submission" date="2017-03" db="EMBL/GenBank/DDBJ databases">
        <authorList>
            <person name="Afonso C.L."/>
            <person name="Miller P.J."/>
            <person name="Scott M.A."/>
            <person name="Spackman E."/>
            <person name="Goraichik I."/>
            <person name="Dimitrov K.M."/>
            <person name="Suarez D.L."/>
            <person name="Swayne D.E."/>
        </authorList>
    </citation>
    <scope>NUCLEOTIDE SEQUENCE [LARGE SCALE GENOMIC DNA]</scope>
    <source>
        <strain evidence="3">6(3)</strain>
    </source>
</reference>
<evidence type="ECO:0000313" key="3">
    <source>
        <dbReference type="Proteomes" id="UP000234327"/>
    </source>
</evidence>
<evidence type="ECO:0000256" key="1">
    <source>
        <dbReference type="SAM" id="MobiDB-lite"/>
    </source>
</evidence>
<sequence length="111" mass="11624">MTSANIPDMAHTLTAEQELKALAQAVVDRPWSFACQEALADFLQEDMPSAREAAFRILSGDGSPVETKISRDAESLCNMPASGGGAQGDVAPSGPAPAALYYEEETSCSDS</sequence>
<name>A0A2H1KBH6_BREAU</name>
<accession>A0A2H1KBH6</accession>
<proteinExistence type="predicted"/>
<dbReference type="Proteomes" id="UP000234327">
    <property type="component" value="Unassembled WGS sequence"/>
</dbReference>
<dbReference type="EMBL" id="FXYZ01000017">
    <property type="protein sequence ID" value="SMX97080.1"/>
    <property type="molecule type" value="Genomic_DNA"/>
</dbReference>
<evidence type="ECO:0000313" key="2">
    <source>
        <dbReference type="EMBL" id="SMX97080.1"/>
    </source>
</evidence>
<feature type="compositionally biased region" description="Acidic residues" evidence="1">
    <location>
        <begin position="102"/>
        <end position="111"/>
    </location>
</feature>
<gene>
    <name evidence="2" type="ORF">BAURA63_03163</name>
</gene>